<dbReference type="AlphaFoldDB" id="A0ABD5V176"/>
<keyword evidence="3" id="KW-1185">Reference proteome</keyword>
<name>A0ABD5V176_9EURY</name>
<dbReference type="InterPro" id="IPR036388">
    <property type="entry name" value="WH-like_DNA-bd_sf"/>
</dbReference>
<organism evidence="2 3">
    <name type="scientific">Halopenitus salinus</name>
    <dbReference type="NCBI Taxonomy" id="1198295"/>
    <lineage>
        <taxon>Archaea</taxon>
        <taxon>Methanobacteriati</taxon>
        <taxon>Methanobacteriota</taxon>
        <taxon>Stenosarchaea group</taxon>
        <taxon>Halobacteria</taxon>
        <taxon>Halobacteriales</taxon>
        <taxon>Haloferacaceae</taxon>
        <taxon>Halopenitus</taxon>
    </lineage>
</organism>
<dbReference type="PANTHER" id="PTHR34293">
    <property type="entry name" value="HTH-TYPE TRANSCRIPTIONAL REGULATOR TRMBL2"/>
    <property type="match status" value="1"/>
</dbReference>
<dbReference type="Gene3D" id="1.10.10.10">
    <property type="entry name" value="Winged helix-like DNA-binding domain superfamily/Winged helix DNA-binding domain"/>
    <property type="match status" value="1"/>
</dbReference>
<dbReference type="EMBL" id="JBHSXL010000012">
    <property type="protein sequence ID" value="MFC6893779.1"/>
    <property type="molecule type" value="Genomic_DNA"/>
</dbReference>
<dbReference type="PANTHER" id="PTHR34293:SF1">
    <property type="entry name" value="HTH-TYPE TRANSCRIPTIONAL REGULATOR TRMBL2"/>
    <property type="match status" value="1"/>
</dbReference>
<gene>
    <name evidence="2" type="ORF">ACFQE9_14355</name>
</gene>
<proteinExistence type="predicted"/>
<dbReference type="InterPro" id="IPR036390">
    <property type="entry name" value="WH_DNA-bd_sf"/>
</dbReference>
<dbReference type="InterPro" id="IPR002831">
    <property type="entry name" value="Tscrpt_reg_TrmB_N"/>
</dbReference>
<feature type="domain" description="Transcription regulator TrmB N-terminal" evidence="1">
    <location>
        <begin position="22"/>
        <end position="82"/>
    </location>
</feature>
<dbReference type="Pfam" id="PF01978">
    <property type="entry name" value="TrmB"/>
    <property type="match status" value="1"/>
</dbReference>
<dbReference type="RefSeq" id="WP_379746193.1">
    <property type="nucleotide sequence ID" value="NZ_JBHSXL010000012.1"/>
</dbReference>
<dbReference type="SUPFAM" id="SSF46785">
    <property type="entry name" value="Winged helix' DNA-binding domain"/>
    <property type="match status" value="1"/>
</dbReference>
<evidence type="ECO:0000313" key="3">
    <source>
        <dbReference type="Proteomes" id="UP001596296"/>
    </source>
</evidence>
<dbReference type="Proteomes" id="UP001596296">
    <property type="component" value="Unassembled WGS sequence"/>
</dbReference>
<reference evidence="2 3" key="1">
    <citation type="journal article" date="2019" name="Int. J. Syst. Evol. Microbiol.">
        <title>The Global Catalogue of Microorganisms (GCM) 10K type strain sequencing project: providing services to taxonomists for standard genome sequencing and annotation.</title>
        <authorList>
            <consortium name="The Broad Institute Genomics Platform"/>
            <consortium name="The Broad Institute Genome Sequencing Center for Infectious Disease"/>
            <person name="Wu L."/>
            <person name="Ma J."/>
        </authorList>
    </citation>
    <scope>NUCLEOTIDE SEQUENCE [LARGE SCALE GENOMIC DNA]</scope>
    <source>
        <strain evidence="2 3">SKJ47</strain>
    </source>
</reference>
<evidence type="ECO:0000313" key="2">
    <source>
        <dbReference type="EMBL" id="MFC6893779.1"/>
    </source>
</evidence>
<comment type="caution">
    <text evidence="2">The sequence shown here is derived from an EMBL/GenBank/DDBJ whole genome shotgun (WGS) entry which is preliminary data.</text>
</comment>
<sequence length="253" mass="28172">MAGSEYTISQLRGVLTGDLDWPQYQAAAYCALVMNGELQVKDIELEADIPNSRVYGVLSKLEERGCVKQKGFRPKTYDAIHPRDVISDEVEQFRRKSEQAKSRLEEAWEAERSLFNDDDDTWALDSTRGLVNQVRTAITDAEEAIYAVDANLRWVSREDRELMSDLVDDGVSAKIIGADDDKTVDRLADEGVTTFQSNSIERSFYVIDNSRVIARIGRGGSGVAFSDSAMATIFIRDFEDLASEATKVSPLAP</sequence>
<dbReference type="InterPro" id="IPR051797">
    <property type="entry name" value="TrmB-like"/>
</dbReference>
<accession>A0ABD5V176</accession>
<protein>
    <submittedName>
        <fullName evidence="2">TrmB family transcriptional regulator</fullName>
    </submittedName>
</protein>
<evidence type="ECO:0000259" key="1">
    <source>
        <dbReference type="Pfam" id="PF01978"/>
    </source>
</evidence>